<dbReference type="InterPro" id="IPR012675">
    <property type="entry name" value="Beta-grasp_dom_sf"/>
</dbReference>
<dbReference type="SUPFAM" id="SSF54292">
    <property type="entry name" value="2Fe-2S ferredoxin-like"/>
    <property type="match status" value="1"/>
</dbReference>
<evidence type="ECO:0000259" key="2">
    <source>
        <dbReference type="PROSITE" id="PS51340"/>
    </source>
</evidence>
<name>A0A6S7DFK6_9BURK</name>
<dbReference type="Pfam" id="PF03475">
    <property type="entry name" value="YiiM_3-alpha"/>
    <property type="match status" value="1"/>
</dbReference>
<gene>
    <name evidence="4" type="ORF">LMG28138_05466</name>
</gene>
<dbReference type="InterPro" id="IPR052353">
    <property type="entry name" value="Benzoxazolinone_Detox_Enz"/>
</dbReference>
<organism evidence="4 5">
    <name type="scientific">Pararobbsia alpina</name>
    <dbReference type="NCBI Taxonomy" id="621374"/>
    <lineage>
        <taxon>Bacteria</taxon>
        <taxon>Pseudomonadati</taxon>
        <taxon>Pseudomonadota</taxon>
        <taxon>Betaproteobacteria</taxon>
        <taxon>Burkholderiales</taxon>
        <taxon>Burkholderiaceae</taxon>
        <taxon>Pararobbsia</taxon>
    </lineage>
</organism>
<dbReference type="InterPro" id="IPR001433">
    <property type="entry name" value="OxRdtase_FAD/NAD-bd"/>
</dbReference>
<dbReference type="InterPro" id="IPR039261">
    <property type="entry name" value="FNR_nucleotide-bd"/>
</dbReference>
<dbReference type="InterPro" id="IPR005302">
    <property type="entry name" value="MoCF_Sase_C"/>
</dbReference>
<dbReference type="GO" id="GO:0030151">
    <property type="term" value="F:molybdenum ion binding"/>
    <property type="evidence" value="ECO:0007669"/>
    <property type="project" value="InterPro"/>
</dbReference>
<dbReference type="Gene3D" id="2.40.30.10">
    <property type="entry name" value="Translation factors"/>
    <property type="match status" value="1"/>
</dbReference>
<evidence type="ECO:0000313" key="5">
    <source>
        <dbReference type="Proteomes" id="UP000494115"/>
    </source>
</evidence>
<dbReference type="SUPFAM" id="SSF63380">
    <property type="entry name" value="Riboflavin synthase domain-like"/>
    <property type="match status" value="1"/>
</dbReference>
<dbReference type="AlphaFoldDB" id="A0A6S7DFK6"/>
<sequence>MTTTESEVIQQTILREVRVGKVARLGKSDIMSGIEKSVCAGPALIAQSLIAGDEYGSPHLHGGAEQVILQYPEEHYAAWQEEFPESAERLRAGGFGENFVASGFNESNICIGDVVEVGEARLQVSMPRQPCFRLNHRFEQPSMARRVQQTGRTGWYYRVLKPGAVSSGVTLRIVERRHPEWTISKVQHFLYVDTENVEAMTTLADLELMAPLIRNLFRKRLQSRQIEDWSSRLVERSPGADAAPAATSDGKAWLSLRVRSMTEESPDVRSFVLVAEEGGELPSSEPGAHIKLKLPNGLERHYSLCENSRGRSYKIAVGLEQDGRGGSRWIHESLRLGATVLASAPSNSFPVAPDAQLHVMFAGGIGITPFLSMIQHFRETGARFKLFYLARSEQATPFLDELGNLRANEVRFHFTDGDSTRRFDVGAIIEALDETAHVYCCGSASLMDAVRNAPTKLPASHYHFEAFAPVATDLARPFTVRLASSGKSFAVSARQSILEVLRANAVNVPSSCESGSCGTCVVDYSQGTVEHNDFCLSAGARKSRLAICVSRAATDSITLEL</sequence>
<dbReference type="PROSITE" id="PS51384">
    <property type="entry name" value="FAD_FR"/>
    <property type="match status" value="1"/>
</dbReference>
<dbReference type="GO" id="GO:0030170">
    <property type="term" value="F:pyridoxal phosphate binding"/>
    <property type="evidence" value="ECO:0007669"/>
    <property type="project" value="InterPro"/>
</dbReference>
<dbReference type="GO" id="GO:0051537">
    <property type="term" value="F:2 iron, 2 sulfur cluster binding"/>
    <property type="evidence" value="ECO:0007669"/>
    <property type="project" value="InterPro"/>
</dbReference>
<dbReference type="GO" id="GO:0004497">
    <property type="term" value="F:monooxygenase activity"/>
    <property type="evidence" value="ECO:0007669"/>
    <property type="project" value="UniProtKB-KW"/>
</dbReference>
<keyword evidence="4" id="KW-0560">Oxidoreductase</keyword>
<dbReference type="SUPFAM" id="SSF50800">
    <property type="entry name" value="PK beta-barrel domain-like"/>
    <property type="match status" value="1"/>
</dbReference>
<protein>
    <submittedName>
        <fullName evidence="4">Carnitine monooxygenase reductase subunit</fullName>
        <ecNumber evidence="4">1.14.13.239</ecNumber>
    </submittedName>
</protein>
<dbReference type="InterPro" id="IPR005163">
    <property type="entry name" value="Tri_helical_YiiM-like"/>
</dbReference>
<dbReference type="PANTHER" id="PTHR30212:SF2">
    <property type="entry name" value="PROTEIN YIIM"/>
    <property type="match status" value="1"/>
</dbReference>
<evidence type="ECO:0000259" key="1">
    <source>
        <dbReference type="PROSITE" id="PS51085"/>
    </source>
</evidence>
<dbReference type="InterPro" id="IPR001041">
    <property type="entry name" value="2Fe-2S_ferredoxin-type"/>
</dbReference>
<dbReference type="CDD" id="cd06185">
    <property type="entry name" value="PDR_like"/>
    <property type="match status" value="1"/>
</dbReference>
<reference evidence="4 5" key="1">
    <citation type="submission" date="2020-04" db="EMBL/GenBank/DDBJ databases">
        <authorList>
            <person name="De Canck E."/>
        </authorList>
    </citation>
    <scope>NUCLEOTIDE SEQUENCE [LARGE SCALE GENOMIC DNA]</scope>
    <source>
        <strain evidence="4 5">LMG 28138</strain>
    </source>
</reference>
<dbReference type="PROSITE" id="PS00197">
    <property type="entry name" value="2FE2S_FER_1"/>
    <property type="match status" value="1"/>
</dbReference>
<dbReference type="InterPro" id="IPR011037">
    <property type="entry name" value="Pyrv_Knase-like_insert_dom_sf"/>
</dbReference>
<accession>A0A6S7DFK6</accession>
<dbReference type="SUPFAM" id="SSF52343">
    <property type="entry name" value="Ferredoxin reductase-like, C-terminal NADP-linked domain"/>
    <property type="match status" value="1"/>
</dbReference>
<evidence type="ECO:0000313" key="4">
    <source>
        <dbReference type="EMBL" id="CAB3804122.1"/>
    </source>
</evidence>
<dbReference type="Pfam" id="PF00111">
    <property type="entry name" value="Fer2"/>
    <property type="match status" value="1"/>
</dbReference>
<dbReference type="Proteomes" id="UP000494115">
    <property type="component" value="Unassembled WGS sequence"/>
</dbReference>
<dbReference type="EMBL" id="CADIKM010000061">
    <property type="protein sequence ID" value="CAB3804122.1"/>
    <property type="molecule type" value="Genomic_DNA"/>
</dbReference>
<dbReference type="EC" id="1.14.13.239" evidence="4"/>
<dbReference type="Gene3D" id="3.40.50.80">
    <property type="entry name" value="Nucleotide-binding domain of ferredoxin-NADP reductase (FNR) module"/>
    <property type="match status" value="1"/>
</dbReference>
<dbReference type="Gene3D" id="3.10.20.30">
    <property type="match status" value="1"/>
</dbReference>
<dbReference type="CDD" id="cd00207">
    <property type="entry name" value="fer2"/>
    <property type="match status" value="1"/>
</dbReference>
<feature type="domain" description="MOSC" evidence="2">
    <location>
        <begin position="37"/>
        <end position="174"/>
    </location>
</feature>
<feature type="domain" description="FAD-binding FR-type" evidence="3">
    <location>
        <begin position="251"/>
        <end position="352"/>
    </location>
</feature>
<dbReference type="InterPro" id="IPR036010">
    <property type="entry name" value="2Fe-2S_ferredoxin-like_sf"/>
</dbReference>
<dbReference type="PROSITE" id="PS51085">
    <property type="entry name" value="2FE2S_FER_2"/>
    <property type="match status" value="1"/>
</dbReference>
<dbReference type="Pfam" id="PF03473">
    <property type="entry name" value="MOSC"/>
    <property type="match status" value="1"/>
</dbReference>
<dbReference type="Pfam" id="PF00175">
    <property type="entry name" value="NAD_binding_1"/>
    <property type="match status" value="1"/>
</dbReference>
<proteinExistence type="predicted"/>
<dbReference type="InterPro" id="IPR017927">
    <property type="entry name" value="FAD-bd_FR_type"/>
</dbReference>
<dbReference type="PANTHER" id="PTHR30212">
    <property type="entry name" value="PROTEIN YIIM"/>
    <property type="match status" value="1"/>
</dbReference>
<keyword evidence="5" id="KW-1185">Reference proteome</keyword>
<dbReference type="InterPro" id="IPR017938">
    <property type="entry name" value="Riboflavin_synthase-like_b-brl"/>
</dbReference>
<keyword evidence="4" id="KW-0503">Monooxygenase</keyword>
<dbReference type="PRINTS" id="PR00409">
    <property type="entry name" value="PHDIOXRDTASE"/>
</dbReference>
<feature type="domain" description="2Fe-2S ferredoxin-type" evidence="1">
    <location>
        <begin position="478"/>
        <end position="561"/>
    </location>
</feature>
<evidence type="ECO:0000259" key="3">
    <source>
        <dbReference type="PROSITE" id="PS51384"/>
    </source>
</evidence>
<dbReference type="Gene3D" id="2.40.33.20">
    <property type="entry name" value="PK beta-barrel domain-like"/>
    <property type="match status" value="1"/>
</dbReference>
<dbReference type="InterPro" id="IPR006058">
    <property type="entry name" value="2Fe2S_fd_BS"/>
</dbReference>
<dbReference type="PROSITE" id="PS51340">
    <property type="entry name" value="MOSC"/>
    <property type="match status" value="1"/>
</dbReference>